<comment type="similarity">
    <text evidence="6">Belongs to the protein-tyrosine phosphatase family. Receptor class 3 subfamily.</text>
</comment>
<feature type="domain" description="Tyrosine-protein phosphatase" evidence="9">
    <location>
        <begin position="242"/>
        <end position="547"/>
    </location>
</feature>
<dbReference type="Gene3D" id="3.90.190.10">
    <property type="entry name" value="Protein tyrosine phosphatase superfamily"/>
    <property type="match status" value="1"/>
</dbReference>
<dbReference type="InterPro" id="IPR050713">
    <property type="entry name" value="RTP_Phos/Ushers"/>
</dbReference>
<evidence type="ECO:0000256" key="4">
    <source>
        <dbReference type="ARBA" id="ARBA00022989"/>
    </source>
</evidence>
<evidence type="ECO:0000259" key="10">
    <source>
        <dbReference type="PROSITE" id="PS50056"/>
    </source>
</evidence>
<reference evidence="11" key="1">
    <citation type="submission" date="2023-04" db="EMBL/GenBank/DDBJ databases">
        <authorList>
            <consortium name="ELIXIR-Norway"/>
        </authorList>
    </citation>
    <scope>NUCLEOTIDE SEQUENCE [LARGE SCALE GENOMIC DNA]</scope>
</reference>
<evidence type="ECO:0000256" key="7">
    <source>
        <dbReference type="SAM" id="MobiDB-lite"/>
    </source>
</evidence>
<feature type="compositionally biased region" description="Pro residues" evidence="7">
    <location>
        <begin position="128"/>
        <end position="138"/>
    </location>
</feature>
<name>A0ABN9A167_RANTA</name>
<dbReference type="InterPro" id="IPR029021">
    <property type="entry name" value="Prot-tyrosine_phosphatase-like"/>
</dbReference>
<dbReference type="PROSITE" id="PS50055">
    <property type="entry name" value="TYR_PHOSPHATASE_PTP"/>
    <property type="match status" value="1"/>
</dbReference>
<dbReference type="InterPro" id="IPR000242">
    <property type="entry name" value="PTP_cat"/>
</dbReference>
<dbReference type="PROSITE" id="PS50056">
    <property type="entry name" value="TYR_PHOSPHATASE_2"/>
    <property type="match status" value="1"/>
</dbReference>
<keyword evidence="3" id="KW-0677">Repeat</keyword>
<dbReference type="PANTHER" id="PTHR46957:SF10">
    <property type="entry name" value="PROTEIN TYROSINE PHOSPHATASE, RECEPTOR TYPE, H"/>
    <property type="match status" value="1"/>
</dbReference>
<evidence type="ECO:0000259" key="9">
    <source>
        <dbReference type="PROSITE" id="PS50055"/>
    </source>
</evidence>
<comment type="subcellular location">
    <subcellularLocation>
        <location evidence="1">Membrane</location>
        <topology evidence="1">Single-pass type I membrane protein</topology>
    </subcellularLocation>
</comment>
<evidence type="ECO:0000256" key="1">
    <source>
        <dbReference type="ARBA" id="ARBA00004479"/>
    </source>
</evidence>
<keyword evidence="8" id="KW-0472">Membrane</keyword>
<proteinExistence type="inferred from homology"/>
<dbReference type="Pfam" id="PF00102">
    <property type="entry name" value="Y_phosphatase"/>
    <property type="match status" value="1"/>
</dbReference>
<gene>
    <name evidence="11" type="ORF">MRATA1EN1_LOCUS28940</name>
</gene>
<evidence type="ECO:0000256" key="3">
    <source>
        <dbReference type="ARBA" id="ARBA00022737"/>
    </source>
</evidence>
<dbReference type="SMART" id="SM00194">
    <property type="entry name" value="PTPc"/>
    <property type="match status" value="1"/>
</dbReference>
<feature type="region of interest" description="Disordered" evidence="7">
    <location>
        <begin position="128"/>
        <end position="170"/>
    </location>
</feature>
<dbReference type="InterPro" id="IPR003595">
    <property type="entry name" value="Tyr_Pase_cat"/>
</dbReference>
<feature type="transmembrane region" description="Helical" evidence="8">
    <location>
        <begin position="81"/>
        <end position="101"/>
    </location>
</feature>
<dbReference type="PANTHER" id="PTHR46957">
    <property type="entry name" value="CYTOKINE RECEPTOR"/>
    <property type="match status" value="1"/>
</dbReference>
<dbReference type="EMBL" id="OX459945">
    <property type="protein sequence ID" value="CAI9179978.1"/>
    <property type="molecule type" value="Genomic_DNA"/>
</dbReference>
<keyword evidence="2 8" id="KW-0812">Transmembrane</keyword>
<dbReference type="InterPro" id="IPR000387">
    <property type="entry name" value="Tyr_Pase_dom"/>
</dbReference>
<sequence length="553" mass="60916">MSLARPPREAVSCTWYDHYYGSCDTYLAVLLSSPFYPGPWAAPTSWPVPVGTDDCGQTRDICSGRLRLGSRHRAPDQPLPVAAGIVAGVLALGVLLGLLCWRRVNGQRAQGLALQDSCPPPRVVLSAPPHPPPAPRPWLEPRAVRPRPLAPGQDSAHQALRLPPPRRTHRPIPVHSFQQSFEAKSAHAYQAFFQEFEVRPLPGPGSGGPPSGVGGDVGLSRPQSLQELKEVGKEQLRLEAANSAKNRYPHVLPCERGSGRAGLRLARSGLLCPLPTHTLPSADDHSRVRLALLDGKPHSDYINASFIPVGLPAGWLWRPLRLQGYPALAVDEDCQLVCLCVPRWACRGRGGAAWTPPFKGAGGYTHPQEFIATQGPLKKTLVDFWRLVWEQQVRVIVMLTVGMENGRVLCEHYWPADSRPITHGPVTIRLLAEQPQDEWTTREFQLHHFTTWPDHSVPEAPSSLLAFVELVQEQARATVGAGPLLVHCSAGVGRSGTFVVLWRLLRQLEEEQVVDVFHAVHVLRLHRPLMIQTPEQYVHLYSCLDSALSEGLP</sequence>
<keyword evidence="5" id="KW-0325">Glycoprotein</keyword>
<evidence type="ECO:0000256" key="5">
    <source>
        <dbReference type="ARBA" id="ARBA00023180"/>
    </source>
</evidence>
<protein>
    <submittedName>
        <fullName evidence="11">Uncharacterized protein</fullName>
    </submittedName>
</protein>
<dbReference type="InterPro" id="IPR016130">
    <property type="entry name" value="Tyr_Pase_AS"/>
</dbReference>
<dbReference type="PROSITE" id="PS00383">
    <property type="entry name" value="TYR_PHOSPHATASE_1"/>
    <property type="match status" value="1"/>
</dbReference>
<keyword evidence="12" id="KW-1185">Reference proteome</keyword>
<dbReference type="PRINTS" id="PR00700">
    <property type="entry name" value="PRTYPHPHTASE"/>
</dbReference>
<dbReference type="SUPFAM" id="SSF52799">
    <property type="entry name" value="(Phosphotyrosine protein) phosphatases II"/>
    <property type="match status" value="1"/>
</dbReference>
<keyword evidence="4 8" id="KW-1133">Transmembrane helix</keyword>
<dbReference type="Proteomes" id="UP001176941">
    <property type="component" value="Chromosome 9"/>
</dbReference>
<evidence type="ECO:0000256" key="8">
    <source>
        <dbReference type="SAM" id="Phobius"/>
    </source>
</evidence>
<dbReference type="Pfam" id="PF18861">
    <property type="entry name" value="PTP_tm"/>
    <property type="match status" value="1"/>
</dbReference>
<evidence type="ECO:0000256" key="6">
    <source>
        <dbReference type="ARBA" id="ARBA00025789"/>
    </source>
</evidence>
<evidence type="ECO:0000313" key="11">
    <source>
        <dbReference type="EMBL" id="CAI9179978.1"/>
    </source>
</evidence>
<feature type="domain" description="Tyrosine specific protein phosphatases" evidence="10">
    <location>
        <begin position="465"/>
        <end position="538"/>
    </location>
</feature>
<accession>A0ABN9A167</accession>
<evidence type="ECO:0000313" key="12">
    <source>
        <dbReference type="Proteomes" id="UP001176941"/>
    </source>
</evidence>
<organism evidence="11 12">
    <name type="scientific">Rangifer tarandus platyrhynchus</name>
    <name type="common">Svalbard reindeer</name>
    <dbReference type="NCBI Taxonomy" id="3082113"/>
    <lineage>
        <taxon>Eukaryota</taxon>
        <taxon>Metazoa</taxon>
        <taxon>Chordata</taxon>
        <taxon>Craniata</taxon>
        <taxon>Vertebrata</taxon>
        <taxon>Euteleostomi</taxon>
        <taxon>Mammalia</taxon>
        <taxon>Eutheria</taxon>
        <taxon>Laurasiatheria</taxon>
        <taxon>Artiodactyla</taxon>
        <taxon>Ruminantia</taxon>
        <taxon>Pecora</taxon>
        <taxon>Cervidae</taxon>
        <taxon>Odocoileinae</taxon>
        <taxon>Rangifer</taxon>
    </lineage>
</organism>
<evidence type="ECO:0000256" key="2">
    <source>
        <dbReference type="ARBA" id="ARBA00022692"/>
    </source>
</evidence>
<dbReference type="SMART" id="SM00404">
    <property type="entry name" value="PTPc_motif"/>
    <property type="match status" value="1"/>
</dbReference>
<dbReference type="InterPro" id="IPR041201">
    <property type="entry name" value="PTPRJ_TM"/>
</dbReference>